<keyword evidence="3" id="KW-1185">Reference proteome</keyword>
<evidence type="ECO:0000259" key="1">
    <source>
        <dbReference type="Pfam" id="PF02915"/>
    </source>
</evidence>
<proteinExistence type="predicted"/>
<sequence>MNALEFAVKMELEGEQYYREQAEINKDTSLHTVFQMLADDERMHAKILEQKAKKLDYTLEPNETLATAKHVFSNKDSVKSEIKVIPGQIDVYRAALENERESINLYEKYASEATDDEARILFNYLIQQEKEHYSIIDELVTLLSHSEEWVENAEFGVRKDY</sequence>
<dbReference type="InterPro" id="IPR009078">
    <property type="entry name" value="Ferritin-like_SF"/>
</dbReference>
<name>L0F7A3_DESDL</name>
<dbReference type="GO" id="GO:0016491">
    <property type="term" value="F:oxidoreductase activity"/>
    <property type="evidence" value="ECO:0007669"/>
    <property type="project" value="InterPro"/>
</dbReference>
<dbReference type="EMBL" id="CP003344">
    <property type="protein sequence ID" value="AGA69057.1"/>
    <property type="molecule type" value="Genomic_DNA"/>
</dbReference>
<dbReference type="eggNOG" id="COG1633">
    <property type="taxonomic scope" value="Bacteria"/>
</dbReference>
<dbReference type="HOGENOM" id="CLU_125830_3_0_9"/>
<dbReference type="SUPFAM" id="SSF47240">
    <property type="entry name" value="Ferritin-like"/>
    <property type="match status" value="1"/>
</dbReference>
<dbReference type="KEGG" id="ddl:Desdi_1564"/>
<dbReference type="GO" id="GO:0046872">
    <property type="term" value="F:metal ion binding"/>
    <property type="evidence" value="ECO:0007669"/>
    <property type="project" value="InterPro"/>
</dbReference>
<dbReference type="Pfam" id="PF02915">
    <property type="entry name" value="Rubrerythrin"/>
    <property type="match status" value="1"/>
</dbReference>
<dbReference type="InterPro" id="IPR012347">
    <property type="entry name" value="Ferritin-like"/>
</dbReference>
<accession>L0F7A3</accession>
<dbReference type="Proteomes" id="UP000010797">
    <property type="component" value="Chromosome"/>
</dbReference>
<dbReference type="RefSeq" id="WP_015262049.1">
    <property type="nucleotide sequence ID" value="NC_019903.1"/>
</dbReference>
<dbReference type="PANTHER" id="PTHR33531">
    <property type="entry name" value="RUBRERYTHRIN SUBFAMILY"/>
    <property type="match status" value="1"/>
</dbReference>
<dbReference type="OrthoDB" id="9792569at2"/>
<dbReference type="STRING" id="871963.Desdi_1564"/>
<gene>
    <name evidence="2" type="ordered locus">Desdi_1564</name>
</gene>
<reference evidence="3" key="1">
    <citation type="submission" date="2012-02" db="EMBL/GenBank/DDBJ databases">
        <title>Complete sequence of Desulfitobacterium dichloroeliminans LMG P-21439.</title>
        <authorList>
            <person name="Lucas S."/>
            <person name="Han J."/>
            <person name="Lapidus A."/>
            <person name="Cheng J.-F."/>
            <person name="Goodwin L."/>
            <person name="Pitluck S."/>
            <person name="Peters L."/>
            <person name="Ovchinnikova G."/>
            <person name="Teshima H."/>
            <person name="Detter J.C."/>
            <person name="Han C."/>
            <person name="Tapia R."/>
            <person name="Land M."/>
            <person name="Hauser L."/>
            <person name="Kyrpides N."/>
            <person name="Ivanova N."/>
            <person name="Pagani I."/>
            <person name="Kruse T."/>
            <person name="de Vos W.M."/>
            <person name="Boon N."/>
            <person name="Smidt H."/>
            <person name="Woyke T."/>
        </authorList>
    </citation>
    <scope>NUCLEOTIDE SEQUENCE [LARGE SCALE GENOMIC DNA]</scope>
    <source>
        <strain evidence="3">LMG P-21439 / DCA1</strain>
    </source>
</reference>
<dbReference type="CDD" id="cd01045">
    <property type="entry name" value="Ferritin_like_AB"/>
    <property type="match status" value="1"/>
</dbReference>
<evidence type="ECO:0000313" key="2">
    <source>
        <dbReference type="EMBL" id="AGA69057.1"/>
    </source>
</evidence>
<dbReference type="PANTHER" id="PTHR33531:SF7">
    <property type="entry name" value="HYPOTHETICAL MEMBRANE PROTEIN, CONSERVED"/>
    <property type="match status" value="1"/>
</dbReference>
<dbReference type="AlphaFoldDB" id="L0F7A3"/>
<organism evidence="2 3">
    <name type="scientific">Desulfitobacterium dichloroeliminans (strain LMG P-21439 / DCA1)</name>
    <dbReference type="NCBI Taxonomy" id="871963"/>
    <lineage>
        <taxon>Bacteria</taxon>
        <taxon>Bacillati</taxon>
        <taxon>Bacillota</taxon>
        <taxon>Clostridia</taxon>
        <taxon>Eubacteriales</taxon>
        <taxon>Desulfitobacteriaceae</taxon>
        <taxon>Desulfitobacterium</taxon>
    </lineage>
</organism>
<feature type="domain" description="Rubrerythrin diiron-binding" evidence="1">
    <location>
        <begin position="3"/>
        <end position="139"/>
    </location>
</feature>
<dbReference type="Gene3D" id="1.20.1260.10">
    <property type="match status" value="1"/>
</dbReference>
<evidence type="ECO:0000313" key="3">
    <source>
        <dbReference type="Proteomes" id="UP000010797"/>
    </source>
</evidence>
<dbReference type="InterPro" id="IPR003251">
    <property type="entry name" value="Rr_diiron-bd_dom"/>
</dbReference>
<protein>
    <recommendedName>
        <fullName evidence="1">Rubrerythrin diiron-binding domain-containing protein</fullName>
    </recommendedName>
</protein>